<dbReference type="HOGENOM" id="CLU_108835_3_0_6"/>
<evidence type="ECO:0000313" key="4">
    <source>
        <dbReference type="EMBL" id="ACA87979.1"/>
    </source>
</evidence>
<dbReference type="Pfam" id="PF13511">
    <property type="entry name" value="DUF4124"/>
    <property type="match status" value="1"/>
</dbReference>
<feature type="signal peptide" evidence="2">
    <location>
        <begin position="1"/>
        <end position="22"/>
    </location>
</feature>
<dbReference type="Proteomes" id="UP000002168">
    <property type="component" value="Chromosome"/>
</dbReference>
<protein>
    <recommendedName>
        <fullName evidence="3">DUF4124 domain-containing protein</fullName>
    </recommendedName>
</protein>
<proteinExistence type="predicted"/>
<keyword evidence="2" id="KW-0732">Signal</keyword>
<sequence precursor="true">MLMFKKLILLSLSLTHTFTVSATVIHKWVDKDGVTHYSQQPPENTDSSKLYSEDIEQKPIGFIQPKVRESNAAVQTEDEKNAEAIKKQSSEQAAAICENAKQNLNILTSHSRLKNKDEKTGEMVSMREEDRQEQISTQKERIKLFCKK</sequence>
<evidence type="ECO:0000259" key="3">
    <source>
        <dbReference type="Pfam" id="PF13511"/>
    </source>
</evidence>
<dbReference type="RefSeq" id="WP_012326311.1">
    <property type="nucleotide sequence ID" value="NC_010506.1"/>
</dbReference>
<dbReference type="KEGG" id="swd:Swoo_3719"/>
<keyword evidence="5" id="KW-1185">Reference proteome</keyword>
<gene>
    <name evidence="4" type="ordered locus">Swoo_3719</name>
</gene>
<evidence type="ECO:0000256" key="2">
    <source>
        <dbReference type="SAM" id="SignalP"/>
    </source>
</evidence>
<name>B1KDX7_SHEWM</name>
<feature type="region of interest" description="Disordered" evidence="1">
    <location>
        <begin position="108"/>
        <end position="138"/>
    </location>
</feature>
<evidence type="ECO:0000256" key="1">
    <source>
        <dbReference type="SAM" id="MobiDB-lite"/>
    </source>
</evidence>
<dbReference type="eggNOG" id="ENOG50339YA">
    <property type="taxonomic scope" value="Bacteria"/>
</dbReference>
<dbReference type="InterPro" id="IPR025392">
    <property type="entry name" value="DUF4124"/>
</dbReference>
<dbReference type="EMBL" id="CP000961">
    <property type="protein sequence ID" value="ACA87979.1"/>
    <property type="molecule type" value="Genomic_DNA"/>
</dbReference>
<organism evidence="4 5">
    <name type="scientific">Shewanella woodyi (strain ATCC 51908 / MS32)</name>
    <dbReference type="NCBI Taxonomy" id="392500"/>
    <lineage>
        <taxon>Bacteria</taxon>
        <taxon>Pseudomonadati</taxon>
        <taxon>Pseudomonadota</taxon>
        <taxon>Gammaproteobacteria</taxon>
        <taxon>Alteromonadales</taxon>
        <taxon>Shewanellaceae</taxon>
        <taxon>Shewanella</taxon>
    </lineage>
</organism>
<dbReference type="STRING" id="392500.Swoo_3719"/>
<feature type="compositionally biased region" description="Basic and acidic residues" evidence="1">
    <location>
        <begin position="114"/>
        <end position="138"/>
    </location>
</feature>
<feature type="chain" id="PRO_5002764730" description="DUF4124 domain-containing protein" evidence="2">
    <location>
        <begin position="23"/>
        <end position="148"/>
    </location>
</feature>
<feature type="domain" description="DUF4124" evidence="3">
    <location>
        <begin position="20"/>
        <end position="46"/>
    </location>
</feature>
<reference evidence="4 5" key="1">
    <citation type="submission" date="2008-02" db="EMBL/GenBank/DDBJ databases">
        <title>Complete sequence of Shewanella woodyi ATCC 51908.</title>
        <authorList>
            <consortium name="US DOE Joint Genome Institute"/>
            <person name="Copeland A."/>
            <person name="Lucas S."/>
            <person name="Lapidus A."/>
            <person name="Glavina del Rio T."/>
            <person name="Dalin E."/>
            <person name="Tice H."/>
            <person name="Bruce D."/>
            <person name="Goodwin L."/>
            <person name="Pitluck S."/>
            <person name="Sims D."/>
            <person name="Brettin T."/>
            <person name="Detter J.C."/>
            <person name="Han C."/>
            <person name="Kuske C.R."/>
            <person name="Schmutz J."/>
            <person name="Larimer F."/>
            <person name="Land M."/>
            <person name="Hauser L."/>
            <person name="Kyrpides N."/>
            <person name="Lykidis A."/>
            <person name="Zhao J.-S."/>
            <person name="Richardson P."/>
        </authorList>
    </citation>
    <scope>NUCLEOTIDE SEQUENCE [LARGE SCALE GENOMIC DNA]</scope>
    <source>
        <strain evidence="5">ATCC 51908 / MS32</strain>
    </source>
</reference>
<evidence type="ECO:0000313" key="5">
    <source>
        <dbReference type="Proteomes" id="UP000002168"/>
    </source>
</evidence>
<accession>B1KDX7</accession>
<dbReference type="AlphaFoldDB" id="B1KDX7"/>